<gene>
    <name evidence="2" type="ORF">C8A01DRAFT_37457</name>
</gene>
<name>A0AAN6SQR7_9PEZI</name>
<dbReference type="Proteomes" id="UP001303115">
    <property type="component" value="Unassembled WGS sequence"/>
</dbReference>
<evidence type="ECO:0000256" key="1">
    <source>
        <dbReference type="SAM" id="SignalP"/>
    </source>
</evidence>
<proteinExistence type="predicted"/>
<keyword evidence="1" id="KW-0732">Signal</keyword>
<sequence length="106" mass="11247">MRASSILSVAFIGLASAALPKANEYKSGDCSGAMNYEHHSALLSHVTMDDTTHSVYITGNFIGYTGKTGNGGSCTGEALIIMNHACNNLDTVYPGKRIKCLRYVGN</sequence>
<evidence type="ECO:0000313" key="3">
    <source>
        <dbReference type="Proteomes" id="UP001303115"/>
    </source>
</evidence>
<dbReference type="EMBL" id="MU854424">
    <property type="protein sequence ID" value="KAK4038618.1"/>
    <property type="molecule type" value="Genomic_DNA"/>
</dbReference>
<organism evidence="2 3">
    <name type="scientific">Parachaetomium inaequale</name>
    <dbReference type="NCBI Taxonomy" id="2588326"/>
    <lineage>
        <taxon>Eukaryota</taxon>
        <taxon>Fungi</taxon>
        <taxon>Dikarya</taxon>
        <taxon>Ascomycota</taxon>
        <taxon>Pezizomycotina</taxon>
        <taxon>Sordariomycetes</taxon>
        <taxon>Sordariomycetidae</taxon>
        <taxon>Sordariales</taxon>
        <taxon>Chaetomiaceae</taxon>
        <taxon>Parachaetomium</taxon>
    </lineage>
</organism>
<dbReference type="AlphaFoldDB" id="A0AAN6SQR7"/>
<evidence type="ECO:0000313" key="2">
    <source>
        <dbReference type="EMBL" id="KAK4038618.1"/>
    </source>
</evidence>
<feature type="signal peptide" evidence="1">
    <location>
        <begin position="1"/>
        <end position="17"/>
    </location>
</feature>
<accession>A0AAN6SQR7</accession>
<feature type="chain" id="PRO_5042822231" evidence="1">
    <location>
        <begin position="18"/>
        <end position="106"/>
    </location>
</feature>
<protein>
    <submittedName>
        <fullName evidence="2">Uncharacterized protein</fullName>
    </submittedName>
</protein>
<reference evidence="3" key="1">
    <citation type="journal article" date="2023" name="Mol. Phylogenet. Evol.">
        <title>Genome-scale phylogeny and comparative genomics of the fungal order Sordariales.</title>
        <authorList>
            <person name="Hensen N."/>
            <person name="Bonometti L."/>
            <person name="Westerberg I."/>
            <person name="Brannstrom I.O."/>
            <person name="Guillou S."/>
            <person name="Cros-Aarteil S."/>
            <person name="Calhoun S."/>
            <person name="Haridas S."/>
            <person name="Kuo A."/>
            <person name="Mondo S."/>
            <person name="Pangilinan J."/>
            <person name="Riley R."/>
            <person name="LaButti K."/>
            <person name="Andreopoulos B."/>
            <person name="Lipzen A."/>
            <person name="Chen C."/>
            <person name="Yan M."/>
            <person name="Daum C."/>
            <person name="Ng V."/>
            <person name="Clum A."/>
            <person name="Steindorff A."/>
            <person name="Ohm R.A."/>
            <person name="Martin F."/>
            <person name="Silar P."/>
            <person name="Natvig D.O."/>
            <person name="Lalanne C."/>
            <person name="Gautier V."/>
            <person name="Ament-Velasquez S.L."/>
            <person name="Kruys A."/>
            <person name="Hutchinson M.I."/>
            <person name="Powell A.J."/>
            <person name="Barry K."/>
            <person name="Miller A.N."/>
            <person name="Grigoriev I.V."/>
            <person name="Debuchy R."/>
            <person name="Gladieux P."/>
            <person name="Hiltunen Thoren M."/>
            <person name="Johannesson H."/>
        </authorList>
    </citation>
    <scope>NUCLEOTIDE SEQUENCE [LARGE SCALE GENOMIC DNA]</scope>
    <source>
        <strain evidence="3">CBS 284.82</strain>
    </source>
</reference>
<keyword evidence="3" id="KW-1185">Reference proteome</keyword>
<comment type="caution">
    <text evidence="2">The sequence shown here is derived from an EMBL/GenBank/DDBJ whole genome shotgun (WGS) entry which is preliminary data.</text>
</comment>